<sequence length="257" mass="28911">MRIAHISDLHFGAHDRCVTETLISTLIELEPDLVLASGDITQDATVAEFAEAADFFKILPMPAFVIPGNHDLPGLDLRRFIQPWKRYRDHISKELEPELHADLVDIKGINSARMILPALNWAYGSISARQRQDIADFFGASTTPWRVLTVHHPPLNPSEFPLDVTVFNSDKFLKTVGEQKVDIVLSGHQHHAYVETRVMNGHTTLFVCASTAMSVRIRKQPQGFNLLDFTDKSVRIELHQLSGDRFVTQSAVTHTKV</sequence>
<evidence type="ECO:0000259" key="5">
    <source>
        <dbReference type="Pfam" id="PF00149"/>
    </source>
</evidence>
<dbReference type="RefSeq" id="WP_126422134.1">
    <property type="nucleotide sequence ID" value="NZ_AP018827.1"/>
</dbReference>
<keyword evidence="2" id="KW-0378">Hydrolase</keyword>
<evidence type="ECO:0000256" key="4">
    <source>
        <dbReference type="ARBA" id="ARBA00025742"/>
    </source>
</evidence>
<accession>A0A3G9G9Y9</accession>
<dbReference type="OrthoDB" id="651281at2"/>
<gene>
    <name evidence="6" type="ORF">EM6_1815</name>
</gene>
<proteinExistence type="inferred from homology"/>
<dbReference type="GO" id="GO:0046872">
    <property type="term" value="F:metal ion binding"/>
    <property type="evidence" value="ECO:0007669"/>
    <property type="project" value="UniProtKB-KW"/>
</dbReference>
<organism evidence="6 7">
    <name type="scientific">Asticcacaulis excentricus</name>
    <dbReference type="NCBI Taxonomy" id="78587"/>
    <lineage>
        <taxon>Bacteria</taxon>
        <taxon>Pseudomonadati</taxon>
        <taxon>Pseudomonadota</taxon>
        <taxon>Alphaproteobacteria</taxon>
        <taxon>Caulobacterales</taxon>
        <taxon>Caulobacteraceae</taxon>
        <taxon>Asticcacaulis</taxon>
    </lineage>
</organism>
<dbReference type="SUPFAM" id="SSF56300">
    <property type="entry name" value="Metallo-dependent phosphatases"/>
    <property type="match status" value="1"/>
</dbReference>
<keyword evidence="1" id="KW-0479">Metal-binding</keyword>
<dbReference type="EMBL" id="AP018827">
    <property type="protein sequence ID" value="BBF81218.1"/>
    <property type="molecule type" value="Genomic_DNA"/>
</dbReference>
<dbReference type="Gene3D" id="3.60.21.10">
    <property type="match status" value="1"/>
</dbReference>
<dbReference type="InterPro" id="IPR004843">
    <property type="entry name" value="Calcineurin-like_PHP"/>
</dbReference>
<evidence type="ECO:0000313" key="6">
    <source>
        <dbReference type="EMBL" id="BBF81218.1"/>
    </source>
</evidence>
<comment type="similarity">
    <text evidence="4">Belongs to the cyclic nucleotide phosphodiesterase class-III family.</text>
</comment>
<dbReference type="PANTHER" id="PTHR42988:SF2">
    <property type="entry name" value="CYCLIC NUCLEOTIDE PHOSPHODIESTERASE CBUA0032-RELATED"/>
    <property type="match status" value="1"/>
</dbReference>
<dbReference type="InterPro" id="IPR029052">
    <property type="entry name" value="Metallo-depent_PP-like"/>
</dbReference>
<dbReference type="InterPro" id="IPR050884">
    <property type="entry name" value="CNP_phosphodiesterase-III"/>
</dbReference>
<dbReference type="Pfam" id="PF00149">
    <property type="entry name" value="Metallophos"/>
    <property type="match status" value="1"/>
</dbReference>
<dbReference type="PANTHER" id="PTHR42988">
    <property type="entry name" value="PHOSPHOHYDROLASE"/>
    <property type="match status" value="1"/>
</dbReference>
<evidence type="ECO:0000256" key="1">
    <source>
        <dbReference type="ARBA" id="ARBA00022723"/>
    </source>
</evidence>
<feature type="domain" description="Calcineurin-like phosphoesterase" evidence="5">
    <location>
        <begin position="1"/>
        <end position="191"/>
    </location>
</feature>
<name>A0A3G9G9Y9_9CAUL</name>
<keyword evidence="3" id="KW-0408">Iron</keyword>
<reference evidence="7" key="2">
    <citation type="journal article" date="2017" name="Plant Physiol. Biochem.">
        <title>Differential oxidative and antioxidative response of duckweed Lemna minor toward plant growth promoting/inhibiting bacteria.</title>
        <authorList>
            <person name="Ishizawa H."/>
            <person name="Kuroda M."/>
            <person name="Morikawa M."/>
            <person name="Ike M."/>
        </authorList>
    </citation>
    <scope>NUCLEOTIDE SEQUENCE [LARGE SCALE GENOMIC DNA]</scope>
    <source>
        <strain evidence="7">M6</strain>
    </source>
</reference>
<dbReference type="GO" id="GO:0016787">
    <property type="term" value="F:hydrolase activity"/>
    <property type="evidence" value="ECO:0007669"/>
    <property type="project" value="UniProtKB-KW"/>
</dbReference>
<dbReference type="AlphaFoldDB" id="A0A3G9G9Y9"/>
<evidence type="ECO:0000313" key="7">
    <source>
        <dbReference type="Proteomes" id="UP000278756"/>
    </source>
</evidence>
<evidence type="ECO:0000256" key="2">
    <source>
        <dbReference type="ARBA" id="ARBA00022801"/>
    </source>
</evidence>
<protein>
    <submittedName>
        <fullName evidence="6">DNA double-strand break repair protein Mre11</fullName>
    </submittedName>
</protein>
<dbReference type="Proteomes" id="UP000278756">
    <property type="component" value="Chromosome 1"/>
</dbReference>
<reference evidence="7" key="1">
    <citation type="journal article" date="2017" name="Biotechnol. Biofuels">
        <title>Evaluation of environmental bacterial communities as a factor affecting the growth of duckweed Lemna minor.</title>
        <authorList>
            <person name="Ishizawa H."/>
            <person name="Kuroda M."/>
            <person name="Morikawa M."/>
            <person name="Ike M."/>
        </authorList>
    </citation>
    <scope>NUCLEOTIDE SEQUENCE [LARGE SCALE GENOMIC DNA]</scope>
    <source>
        <strain evidence="7">M6</strain>
    </source>
</reference>
<evidence type="ECO:0000256" key="3">
    <source>
        <dbReference type="ARBA" id="ARBA00023004"/>
    </source>
</evidence>